<dbReference type="PROSITE" id="PS50885">
    <property type="entry name" value="HAMP"/>
    <property type="match status" value="2"/>
</dbReference>
<keyword evidence="6" id="KW-1133">Transmembrane helix</keyword>
<sequence>MATKFDPLNTYNAQSHEDTLNRGYQNSATNYPNSQLSLESVPPPGMTPPEPKKQPSFLGRTLPSYNRLLSQNSTPLRIQLLQTILPAVLVPLGLAGLVTSGIISGRSQEQTEQLLQNEALLTSDLVTELLAEAEKIPAIVAHNPLVINAAKNTATVAQTEGLTTIPIEQLEQTFATNKIVQPNSALNSYLQRTAEVSEFAELFFTDKHGFNVAYSRPTSDFVQRDEQWWQATKTGEGRLIEPTFDQSANTFGIELSQAITDPNSGEFLGVVKGVLPAAAFGTVLNNLLSDLHVVDSQIVQLLALTQEGNVTVIHNVGIQDGEGQQTVVGGDAIAQGAKMLLDSLQSQNPQAESVASNLPLKDLTIESVPSQVGDSFNRANFEYAGRRYLLVTVPKTNWVIAVSMELSDLRRTGSQAALTFSLAFLLLGGAIAAILLFLARRLAMPLKQLVGTAEQMIAGDLNVHAEPAGPTETRLLSQAFNNLVTSVKGLLYQQSAETQQAELFANIAISRARTERDLEEVFQTAVQGALQILGVDRVVIYRFQPDWRGYISNEAVAPTWTRALGDKIEDPCIGDALIEAYKQGRVVPTDNVFEAGFHPDHLQLMERLQVKANLVTPILKDEQLFGLLIAHHCNAPHNWQNSEIEFLKKLAIQVGLSLDRVNFLVEKEAETERAQQLNEITSSIRESVTVEEIYHAAITGIRKTMKTDRAIVYLFDENWKGTITAESVAEGFPKALGANIADPCFAEQYVEKYKQGRVKAIEDIHKAGLNKCYLGQLEPFNVKANLVAPILAYGDLHGLLVTHQCSSSRVWQESEMTFFKQVAIQLGSALDRLDFLAQIEQSRQKAESLAEEQRQQKEAIQMQLVELLNDVEGAARGDLTVRAEVNIGEIGTVADFFNSIVENLRQIVTRVQESAIQVNMAVGEDEQAIQQLAEAALKQAEETTQILNSVEQMTQSIEEVAENARQAAVVAGTASNTAQMGQAAMDLTVENILNLRSTIGETAKKVKRLGESSQQIAKVVSIIEKIALQTNLLAINAGIEAARAGEEGQGFAVVAEEVGELAAKSAAATQEIEEIVESIQRETAMVVEAMEQSTKQVVEGTQLVDDAKNSLGQMLEVSYQIDQLVQLISTATVSQTQTAQAVSSLMYEIAMVSAQTSDSSTKVSNSLRKTVEVARELQASVGTFKVDPKLDYE</sequence>
<feature type="region of interest" description="Disordered" evidence="5">
    <location>
        <begin position="1"/>
        <end position="56"/>
    </location>
</feature>
<dbReference type="PROSITE" id="PS50111">
    <property type="entry name" value="CHEMOTAXIS_TRANSDUC_2"/>
    <property type="match status" value="1"/>
</dbReference>
<dbReference type="OrthoDB" id="467042at2"/>
<dbReference type="SUPFAM" id="SSF58104">
    <property type="entry name" value="Methyl-accepting chemotaxis protein (MCP) signaling domain"/>
    <property type="match status" value="1"/>
</dbReference>
<name>B4VWL9_9CYAN</name>
<dbReference type="Gene3D" id="3.30.450.20">
    <property type="entry name" value="PAS domain"/>
    <property type="match status" value="1"/>
</dbReference>
<feature type="domain" description="Phytochrome chromophore attachment site" evidence="7">
    <location>
        <begin position="517"/>
        <end position="653"/>
    </location>
</feature>
<dbReference type="eggNOG" id="COG2203">
    <property type="taxonomic scope" value="Bacteria"/>
</dbReference>
<dbReference type="GO" id="GO:0006935">
    <property type="term" value="P:chemotaxis"/>
    <property type="evidence" value="ECO:0007669"/>
    <property type="project" value="UniProtKB-ARBA"/>
</dbReference>
<feature type="coiled-coil region" evidence="4">
    <location>
        <begin position="836"/>
        <end position="870"/>
    </location>
</feature>
<dbReference type="InterPro" id="IPR029016">
    <property type="entry name" value="GAF-like_dom_sf"/>
</dbReference>
<feature type="domain" description="Phytochrome chromophore attachment site" evidence="7">
    <location>
        <begin position="689"/>
        <end position="825"/>
    </location>
</feature>
<keyword evidence="1 3" id="KW-0807">Transducer</keyword>
<keyword evidence="6" id="KW-0472">Membrane</keyword>
<dbReference type="SMART" id="SM00065">
    <property type="entry name" value="GAF"/>
    <property type="match status" value="2"/>
</dbReference>
<dbReference type="InterPro" id="IPR016132">
    <property type="entry name" value="Phyto_chromo_attachment"/>
</dbReference>
<dbReference type="Gene3D" id="3.30.450.40">
    <property type="match status" value="2"/>
</dbReference>
<accession>B4VWL9</accession>
<dbReference type="HOGENOM" id="CLU_000445_50_2_3"/>
<organism evidence="10 11">
    <name type="scientific">Coleofasciculus chthonoplastes PCC 7420</name>
    <dbReference type="NCBI Taxonomy" id="118168"/>
    <lineage>
        <taxon>Bacteria</taxon>
        <taxon>Bacillati</taxon>
        <taxon>Cyanobacteriota</taxon>
        <taxon>Cyanophyceae</taxon>
        <taxon>Coleofasciculales</taxon>
        <taxon>Coleofasciculaceae</taxon>
        <taxon>Coleofasciculus</taxon>
    </lineage>
</organism>
<dbReference type="InterPro" id="IPR003018">
    <property type="entry name" value="GAF"/>
</dbReference>
<dbReference type="InterPro" id="IPR003660">
    <property type="entry name" value="HAMP_dom"/>
</dbReference>
<keyword evidence="4" id="KW-0175">Coiled coil</keyword>
<evidence type="ECO:0000256" key="1">
    <source>
        <dbReference type="ARBA" id="ARBA00023224"/>
    </source>
</evidence>
<feature type="domain" description="Methyl-accepting transducer" evidence="8">
    <location>
        <begin position="914"/>
        <end position="1150"/>
    </location>
</feature>
<reference evidence="10 11" key="1">
    <citation type="submission" date="2008-07" db="EMBL/GenBank/DDBJ databases">
        <authorList>
            <person name="Tandeau de Marsac N."/>
            <person name="Ferriera S."/>
            <person name="Johnson J."/>
            <person name="Kravitz S."/>
            <person name="Beeson K."/>
            <person name="Sutton G."/>
            <person name="Rogers Y.-H."/>
            <person name="Friedman R."/>
            <person name="Frazier M."/>
            <person name="Venter J.C."/>
        </authorList>
    </citation>
    <scope>NUCLEOTIDE SEQUENCE [LARGE SCALE GENOMIC DNA]</scope>
    <source>
        <strain evidence="10 11">PCC 7420</strain>
    </source>
</reference>
<evidence type="ECO:0000259" key="9">
    <source>
        <dbReference type="PROSITE" id="PS50885"/>
    </source>
</evidence>
<feature type="compositionally biased region" description="Polar residues" evidence="5">
    <location>
        <begin position="22"/>
        <end position="38"/>
    </location>
</feature>
<evidence type="ECO:0000256" key="5">
    <source>
        <dbReference type="SAM" id="MobiDB-lite"/>
    </source>
</evidence>
<feature type="domain" description="HAMP" evidence="9">
    <location>
        <begin position="440"/>
        <end position="492"/>
    </location>
</feature>
<dbReference type="CDD" id="cd06225">
    <property type="entry name" value="HAMP"/>
    <property type="match status" value="1"/>
</dbReference>
<evidence type="ECO:0000313" key="10">
    <source>
        <dbReference type="EMBL" id="EDX73694.1"/>
    </source>
</evidence>
<dbReference type="Pfam" id="PF00672">
    <property type="entry name" value="HAMP"/>
    <property type="match status" value="1"/>
</dbReference>
<dbReference type="GO" id="GO:0016020">
    <property type="term" value="C:membrane"/>
    <property type="evidence" value="ECO:0007669"/>
    <property type="project" value="InterPro"/>
</dbReference>
<dbReference type="FunFam" id="1.10.287.950:FF:000001">
    <property type="entry name" value="Methyl-accepting chemotaxis sensory transducer"/>
    <property type="match status" value="1"/>
</dbReference>
<dbReference type="AlphaFoldDB" id="B4VWL9"/>
<dbReference type="SUPFAM" id="SSF55781">
    <property type="entry name" value="GAF domain-like"/>
    <property type="match status" value="2"/>
</dbReference>
<dbReference type="Gene3D" id="1.10.287.950">
    <property type="entry name" value="Methyl-accepting chemotaxis protein"/>
    <property type="match status" value="1"/>
</dbReference>
<keyword evidence="11" id="KW-1185">Reference proteome</keyword>
<evidence type="ECO:0000256" key="6">
    <source>
        <dbReference type="SAM" id="Phobius"/>
    </source>
</evidence>
<dbReference type="Proteomes" id="UP000003835">
    <property type="component" value="Unassembled WGS sequence"/>
</dbReference>
<dbReference type="GO" id="GO:0007165">
    <property type="term" value="P:signal transduction"/>
    <property type="evidence" value="ECO:0007669"/>
    <property type="project" value="UniProtKB-KW"/>
</dbReference>
<evidence type="ECO:0000256" key="3">
    <source>
        <dbReference type="PROSITE-ProRule" id="PRU00284"/>
    </source>
</evidence>
<evidence type="ECO:0000256" key="4">
    <source>
        <dbReference type="SAM" id="Coils"/>
    </source>
</evidence>
<feature type="domain" description="HAMP" evidence="9">
    <location>
        <begin position="858"/>
        <end position="909"/>
    </location>
</feature>
<keyword evidence="6" id="KW-0812">Transmembrane</keyword>
<feature type="transmembrane region" description="Helical" evidence="6">
    <location>
        <begin position="416"/>
        <end position="439"/>
    </location>
</feature>
<protein>
    <submittedName>
        <fullName evidence="10">Methyl-accepting chemotaxis protein signaling domain</fullName>
    </submittedName>
</protein>
<dbReference type="SMART" id="SM00283">
    <property type="entry name" value="MA"/>
    <property type="match status" value="1"/>
</dbReference>
<dbReference type="Pfam" id="PF01590">
    <property type="entry name" value="GAF"/>
    <property type="match status" value="2"/>
</dbReference>
<evidence type="ECO:0000259" key="8">
    <source>
        <dbReference type="PROSITE" id="PS50111"/>
    </source>
</evidence>
<proteinExistence type="inferred from homology"/>
<dbReference type="PANTHER" id="PTHR32089">
    <property type="entry name" value="METHYL-ACCEPTING CHEMOTAXIS PROTEIN MCPB"/>
    <property type="match status" value="1"/>
</dbReference>
<dbReference type="EMBL" id="DS989856">
    <property type="protein sequence ID" value="EDX73694.1"/>
    <property type="molecule type" value="Genomic_DNA"/>
</dbReference>
<dbReference type="Gene3D" id="6.10.340.10">
    <property type="match status" value="1"/>
</dbReference>
<dbReference type="PANTHER" id="PTHR32089:SF114">
    <property type="entry name" value="METHYL-ACCEPTING CHEMOTAXIS PROTEIN MCPB"/>
    <property type="match status" value="1"/>
</dbReference>
<gene>
    <name evidence="10" type="ORF">MC7420_6742</name>
</gene>
<comment type="similarity">
    <text evidence="2">Belongs to the methyl-accepting chemotaxis (MCP) protein family.</text>
</comment>
<dbReference type="eggNOG" id="COG0840">
    <property type="taxonomic scope" value="Bacteria"/>
</dbReference>
<evidence type="ECO:0000259" key="7">
    <source>
        <dbReference type="PROSITE" id="PS50046"/>
    </source>
</evidence>
<dbReference type="CDD" id="cd11386">
    <property type="entry name" value="MCP_signal"/>
    <property type="match status" value="1"/>
</dbReference>
<dbReference type="PROSITE" id="PS50046">
    <property type="entry name" value="PHYTOCHROME_2"/>
    <property type="match status" value="2"/>
</dbReference>
<evidence type="ECO:0000256" key="2">
    <source>
        <dbReference type="ARBA" id="ARBA00029447"/>
    </source>
</evidence>
<evidence type="ECO:0000313" key="11">
    <source>
        <dbReference type="Proteomes" id="UP000003835"/>
    </source>
</evidence>
<feature type="coiled-coil region" evidence="4">
    <location>
        <begin position="933"/>
        <end position="967"/>
    </location>
</feature>
<dbReference type="RefSeq" id="WP_006102923.1">
    <property type="nucleotide sequence ID" value="NZ_DS989856.1"/>
</dbReference>
<dbReference type="SUPFAM" id="SSF158472">
    <property type="entry name" value="HAMP domain-like"/>
    <property type="match status" value="1"/>
</dbReference>
<dbReference type="STRING" id="118168.MC7420_6742"/>
<dbReference type="InterPro" id="IPR004089">
    <property type="entry name" value="MCPsignal_dom"/>
</dbReference>
<dbReference type="SMART" id="SM00304">
    <property type="entry name" value="HAMP"/>
    <property type="match status" value="2"/>
</dbReference>
<dbReference type="Pfam" id="PF00015">
    <property type="entry name" value="MCPsignal"/>
    <property type="match status" value="1"/>
</dbReference>